<protein>
    <submittedName>
        <fullName evidence="8">CDP-glycerol glycerophosphotransferase family protein</fullName>
    </submittedName>
</protein>
<comment type="similarity">
    <text evidence="2">Belongs to the CDP-glycerol glycerophosphotransferase family.</text>
</comment>
<dbReference type="RefSeq" id="WP_208428620.1">
    <property type="nucleotide sequence ID" value="NZ_JAEPRJ010000001.1"/>
</dbReference>
<evidence type="ECO:0000256" key="5">
    <source>
        <dbReference type="ARBA" id="ARBA00022944"/>
    </source>
</evidence>
<evidence type="ECO:0000256" key="1">
    <source>
        <dbReference type="ARBA" id="ARBA00004202"/>
    </source>
</evidence>
<accession>A0ABS1J0K4</accession>
<keyword evidence="7" id="KW-1133">Transmembrane helix</keyword>
<reference evidence="8 9" key="1">
    <citation type="submission" date="2021-01" db="EMBL/GenBank/DDBJ databases">
        <title>Isolation and description of Catonella massiliensis sp. nov., a novel Catonella species, isolated from a stable periodontitis subject.</title>
        <authorList>
            <person name="Antezack A."/>
            <person name="Boxberger M."/>
            <person name="La Scola B."/>
            <person name="Monnet-Corti V."/>
        </authorList>
    </citation>
    <scope>NUCLEOTIDE SEQUENCE [LARGE SCALE GENOMIC DNA]</scope>
    <source>
        <strain evidence="8 9">Marseille-Q4567</strain>
    </source>
</reference>
<gene>
    <name evidence="8" type="ORF">JJN12_04840</name>
</gene>
<dbReference type="EMBL" id="JAEPRJ010000001">
    <property type="protein sequence ID" value="MBK5897113.1"/>
    <property type="molecule type" value="Genomic_DNA"/>
</dbReference>
<evidence type="ECO:0000256" key="7">
    <source>
        <dbReference type="SAM" id="Phobius"/>
    </source>
</evidence>
<feature type="transmembrane region" description="Helical" evidence="7">
    <location>
        <begin position="158"/>
        <end position="185"/>
    </location>
</feature>
<evidence type="ECO:0000256" key="6">
    <source>
        <dbReference type="ARBA" id="ARBA00023136"/>
    </source>
</evidence>
<dbReference type="Gene3D" id="3.40.50.11820">
    <property type="match status" value="1"/>
</dbReference>
<keyword evidence="5" id="KW-0777">Teichoic acid biosynthesis</keyword>
<keyword evidence="6 7" id="KW-0472">Membrane</keyword>
<dbReference type="Pfam" id="PF04464">
    <property type="entry name" value="Glyphos_transf"/>
    <property type="match status" value="1"/>
</dbReference>
<comment type="subcellular location">
    <subcellularLocation>
        <location evidence="1">Cell membrane</location>
        <topology evidence="1">Peripheral membrane protein</topology>
    </subcellularLocation>
</comment>
<proteinExistence type="inferred from homology"/>
<evidence type="ECO:0000313" key="9">
    <source>
        <dbReference type="Proteomes" id="UP000604730"/>
    </source>
</evidence>
<dbReference type="InterPro" id="IPR043148">
    <property type="entry name" value="TagF_C"/>
</dbReference>
<keyword evidence="7" id="KW-0812">Transmembrane</keyword>
<dbReference type="InterPro" id="IPR007554">
    <property type="entry name" value="Glycerophosphate_synth"/>
</dbReference>
<dbReference type="InterPro" id="IPR043149">
    <property type="entry name" value="TagF_N"/>
</dbReference>
<keyword evidence="4" id="KW-0808">Transferase</keyword>
<dbReference type="PANTHER" id="PTHR37316:SF2">
    <property type="entry name" value="TEICHOIC ACID RIBITOL-PHOSPHATE POLYMERASE TARK"/>
    <property type="match status" value="1"/>
</dbReference>
<evidence type="ECO:0000256" key="4">
    <source>
        <dbReference type="ARBA" id="ARBA00022679"/>
    </source>
</evidence>
<dbReference type="SUPFAM" id="SSF53756">
    <property type="entry name" value="UDP-Glycosyltransferase/glycogen phosphorylase"/>
    <property type="match status" value="1"/>
</dbReference>
<comment type="caution">
    <text evidence="8">The sequence shown here is derived from an EMBL/GenBank/DDBJ whole genome shotgun (WGS) entry which is preliminary data.</text>
</comment>
<dbReference type="Proteomes" id="UP000604730">
    <property type="component" value="Unassembled WGS sequence"/>
</dbReference>
<evidence type="ECO:0000313" key="8">
    <source>
        <dbReference type="EMBL" id="MBK5897113.1"/>
    </source>
</evidence>
<name>A0ABS1J0K4_9FIRM</name>
<evidence type="ECO:0000256" key="2">
    <source>
        <dbReference type="ARBA" id="ARBA00010488"/>
    </source>
</evidence>
<organism evidence="8 9">
    <name type="scientific">Catonella massiliensis</name>
    <dbReference type="NCBI Taxonomy" id="2799636"/>
    <lineage>
        <taxon>Bacteria</taxon>
        <taxon>Bacillati</taxon>
        <taxon>Bacillota</taxon>
        <taxon>Clostridia</taxon>
        <taxon>Lachnospirales</taxon>
        <taxon>Lachnospiraceae</taxon>
        <taxon>Catonella</taxon>
    </lineage>
</organism>
<dbReference type="PANTHER" id="PTHR37316">
    <property type="entry name" value="TEICHOIC ACID GLYCEROL-PHOSPHATE PRIMASE"/>
    <property type="match status" value="1"/>
</dbReference>
<keyword evidence="9" id="KW-1185">Reference proteome</keyword>
<keyword evidence="3" id="KW-1003">Cell membrane</keyword>
<sequence length="588" mass="68250">MDISVKVFELFVENSSLKIGLRVRGDYDPKVRKPMVTVIFDNGKENRRIPMPIQAYYPSEDLKTFDFFAGYSYLLDQVFFKNYGNEKMRMSIEVAYGEHLFVSPVMTESSDLLIYGSEFYGVAFGKKHQDIVIKPLQGETETSIRNNIVNSIQSIVNLLWSIVLIVTAIVLIPVFVVEALLNFIYCVKPAPRNNKTGLMRILFHIKWRVSGIIRKNLSFAYLKLSLASLGFDLFKAFKVKKNRIVFISNRREAISGNYEYIYDKLIDNKKLDIRTVFDTTEGYLTCFKYGYYMATAKVLLVDDYIELIYKLPRREDNYLIQVWHACGAFKTFGFSRLGRPGGQKQKNNAHRNYDFCTVSSSEICKYYAEGFGLSLEKVVPTGVPRTDVFFSKEYKEKARSEIYSKYPELKDKKVILFAPTFRGNGKKSGFYPENRFDFIKLYEHFKGEYVIIIKHHPFVNNRVEIPAEYEGKIIDMSENEELNELLFITDILITDYSSVVFEASLLDIPMLFYSFDLQNYIATRGFYYEYDSFVPGKIVYNMDSLIEAIDKKDFESEKIDAFKHKFFDELDGKAGQRVADLVVSLLDK</sequence>
<dbReference type="InterPro" id="IPR051612">
    <property type="entry name" value="Teichoic_Acid_Biosynth"/>
</dbReference>
<evidence type="ECO:0000256" key="3">
    <source>
        <dbReference type="ARBA" id="ARBA00022475"/>
    </source>
</evidence>
<dbReference type="Gene3D" id="3.40.50.12580">
    <property type="match status" value="1"/>
</dbReference>